<evidence type="ECO:0000313" key="3">
    <source>
        <dbReference type="Proteomes" id="UP001557470"/>
    </source>
</evidence>
<sequence length="1487" mass="167540">MSAIHKISRRLSSKKKKTPVDQAQEVFVKLGLEGFWNAPLDPAAMLDISTWTLENEPPLQNKHLPQAFLQRLWLLSPQARSTCCQTPAESHPDAPQGETIPKLGEMDFLCSVNPLDLVTAVYMSANSFLQQEMTVRMLQCQFAVPLLLPPMTSNQPGSFPLWSLRGVPGQWRSRSPAEGSGILKVDIASTEMPLLSFVKLGHCSVSKSQVLNYLVRRPQSSNECFLHRGMEGGEIPRKLANGMVEICCYLPSGNPNQDVFPEPVVIANLRGDAATYEKPLSFLCQTSSAIVVFCGNLVEKEQQQLASLKGRAKQVIVIDLTLSQEDENQEKVVKNLRLNPPEGDVISGFGASNKELAERLSKALNHMIPDRLISVVIEDAAIIAEEIGLVVDEGSLCKKAFAQVEELLTGIENGATEYRAQQLPLQGPLWNSSVEEDWQMKPKQQQEKRLNPVLGLEHFLREMGLIFELTHNSPGSGTHNVLRLPSVAADLLLYGVPLELLDGDASSLPCSWVGCVLAEFSRRLPLNAKTRVLTSLGIHSARNSEVLSALFGVHFPNGWRGCTRGVYMLALSLPDNLKKDMQCDFLLIVDVEGLCSSGLSKQEDTLKHDIEMATMVAGLSDVILQNMAPDGDTEMQSTLLVTVNALLRTGASGAMPISQLLTQGVGLDCKLLSLQLERVTQVLETEAEEATGAPGCKVAIESTPCSIPCLIGPWQNISFSDPVDEEYSNAVLQLKHNLLEALKKSAAKTKATSVPEFVRRLCNSWNAVIGEMFPIGFENTEVVEAFCILCTELSLWERNFLEHMESWFMGALDRIITCKATALENEDDHLNLLKEEAITEVLVEINKIQSRLEDNLKKDGLHKACLEQYKPQFIKKLTVFQEWSKSEILKKLQIATEDHYLSTTLLSFRAVLDAKEDIKLHELLESSKINDCLQNDQQLEKEFDSVWSDSLSNFEFRPSEKEDITACVIQTLKENLIHRGLHKHLQRLNKVGKEIPSNFIVYDEHFGYRSRLKHMLEENNRLQRLAAHRLASKITEEYNNFVKEKSTVVADFSDSYITEVLEIIDKALKTNSLEIRSAFEVDLKVYLCSHACRDFQDMHNRYARDRNVLVYLNERKNHFQGEFIYRFRKRDQGRRSAQTFTMMVLKPAALEYINRPLGKWIMEAMVNGEDSQLYISRQAFNCSLLEELIQEDCFEGFLEYLLSYERFSLKRIQNRVVGYLTGTNVIHKWMQQRLGEVVGKMAAAVSQISQGSSSWVLSDTKLLLEQVCLTLEADGEVTVNRGSMEGPLFHITTEWVQFVTYLLGALAEMRLALSQELSQDRDPLDILQTLPIKPHSSLFNSLQGCDKQCPFCRAHCEVGVGGHEVHSAMLHRPKGLLSYKCDDSASLSHHICQSDVATDRLFQNSDTVGQSHHYRDYRFPYPDWHIPAEDPNSQIPGAYWKYVLVRFNTKFAQEYQMDPALLLLDWQNITKEEALESLRMAFHAKQC</sequence>
<dbReference type="Pfam" id="PF25683">
    <property type="entry name" value="URGCP_GTPase"/>
    <property type="match status" value="1"/>
</dbReference>
<dbReference type="InterPro" id="IPR058641">
    <property type="entry name" value="GVIN1_dom"/>
</dbReference>
<reference evidence="2 3" key="1">
    <citation type="submission" date="2024-06" db="EMBL/GenBank/DDBJ databases">
        <authorList>
            <person name="Pan Q."/>
            <person name="Wen M."/>
            <person name="Jouanno E."/>
            <person name="Zahm M."/>
            <person name="Klopp C."/>
            <person name="Cabau C."/>
            <person name="Louis A."/>
            <person name="Berthelot C."/>
            <person name="Parey E."/>
            <person name="Roest Crollius H."/>
            <person name="Montfort J."/>
            <person name="Robinson-Rechavi M."/>
            <person name="Bouchez O."/>
            <person name="Lampietro C."/>
            <person name="Lopez Roques C."/>
            <person name="Donnadieu C."/>
            <person name="Postlethwait J."/>
            <person name="Bobe J."/>
            <person name="Verreycken H."/>
            <person name="Guiguen Y."/>
        </authorList>
    </citation>
    <scope>NUCLEOTIDE SEQUENCE [LARGE SCALE GENOMIC DNA]</scope>
    <source>
        <strain evidence="2">Up_M1</strain>
        <tissue evidence="2">Testis</tissue>
    </source>
</reference>
<dbReference type="Pfam" id="PF25496">
    <property type="entry name" value="URGCP"/>
    <property type="match status" value="1"/>
</dbReference>
<dbReference type="InterPro" id="IPR057365">
    <property type="entry name" value="URGCP"/>
</dbReference>
<dbReference type="EMBL" id="JAGEUA010000006">
    <property type="protein sequence ID" value="KAL0972890.1"/>
    <property type="molecule type" value="Genomic_DNA"/>
</dbReference>
<dbReference type="InterPro" id="IPR030383">
    <property type="entry name" value="G_VLIG_dom"/>
</dbReference>
<proteinExistence type="predicted"/>
<feature type="domain" description="VLIG-type G" evidence="1">
    <location>
        <begin position="527"/>
        <end position="762"/>
    </location>
</feature>
<organism evidence="2 3">
    <name type="scientific">Umbra pygmaea</name>
    <name type="common">Eastern mudminnow</name>
    <dbReference type="NCBI Taxonomy" id="75934"/>
    <lineage>
        <taxon>Eukaryota</taxon>
        <taxon>Metazoa</taxon>
        <taxon>Chordata</taxon>
        <taxon>Craniata</taxon>
        <taxon>Vertebrata</taxon>
        <taxon>Euteleostomi</taxon>
        <taxon>Actinopterygii</taxon>
        <taxon>Neopterygii</taxon>
        <taxon>Teleostei</taxon>
        <taxon>Protacanthopterygii</taxon>
        <taxon>Esociformes</taxon>
        <taxon>Umbridae</taxon>
        <taxon>Umbra</taxon>
    </lineage>
</organism>
<dbReference type="PANTHER" id="PTHR14819">
    <property type="entry name" value="GTP-BINDING"/>
    <property type="match status" value="1"/>
</dbReference>
<comment type="caution">
    <text evidence="2">The sequence shown here is derived from an EMBL/GenBank/DDBJ whole genome shotgun (WGS) entry which is preliminary data.</text>
</comment>
<dbReference type="Proteomes" id="UP001557470">
    <property type="component" value="Unassembled WGS sequence"/>
</dbReference>
<protein>
    <recommendedName>
        <fullName evidence="1">VLIG-type G domain-containing protein</fullName>
    </recommendedName>
</protein>
<keyword evidence="3" id="KW-1185">Reference proteome</keyword>
<gene>
    <name evidence="2" type="ORF">UPYG_G00196110</name>
</gene>
<dbReference type="PANTHER" id="PTHR14819:SF9">
    <property type="entry name" value="UP-REGULATOR OF CELL PROLIFERATION-LIKE"/>
    <property type="match status" value="1"/>
</dbReference>
<accession>A0ABD0WI25</accession>
<dbReference type="PROSITE" id="PS51717">
    <property type="entry name" value="G_VLIG"/>
    <property type="match status" value="1"/>
</dbReference>
<dbReference type="Pfam" id="PF25974">
    <property type="entry name" value="URGCP_9th"/>
    <property type="match status" value="1"/>
</dbReference>
<dbReference type="InterPro" id="IPR052986">
    <property type="entry name" value="VLIG_GTPase"/>
</dbReference>
<evidence type="ECO:0000313" key="2">
    <source>
        <dbReference type="EMBL" id="KAL0972890.1"/>
    </source>
</evidence>
<name>A0ABD0WI25_UMBPY</name>
<evidence type="ECO:0000259" key="1">
    <source>
        <dbReference type="PROSITE" id="PS51717"/>
    </source>
</evidence>